<keyword evidence="3" id="KW-1185">Reference proteome</keyword>
<feature type="region of interest" description="Disordered" evidence="1">
    <location>
        <begin position="77"/>
        <end position="96"/>
    </location>
</feature>
<dbReference type="Proteomes" id="UP000314294">
    <property type="component" value="Unassembled WGS sequence"/>
</dbReference>
<proteinExistence type="predicted"/>
<protein>
    <submittedName>
        <fullName evidence="2">Uncharacterized protein</fullName>
    </submittedName>
</protein>
<sequence>MEYWQQGQKNLRTVEPEKNRGITGTGPVKLVIVAYVPSPETPSITAAEDGNTHLQRKEHRVKLPFTGAIDHWGESGSVADSRNHFKPARPGSHDQSWHVYSFPATMTDCELL</sequence>
<feature type="compositionally biased region" description="Polar residues" evidence="1">
    <location>
        <begin position="1"/>
        <end position="11"/>
    </location>
</feature>
<dbReference type="AlphaFoldDB" id="A0A4Z2FWJ5"/>
<evidence type="ECO:0000313" key="3">
    <source>
        <dbReference type="Proteomes" id="UP000314294"/>
    </source>
</evidence>
<organism evidence="2 3">
    <name type="scientific">Liparis tanakae</name>
    <name type="common">Tanaka's snailfish</name>
    <dbReference type="NCBI Taxonomy" id="230148"/>
    <lineage>
        <taxon>Eukaryota</taxon>
        <taxon>Metazoa</taxon>
        <taxon>Chordata</taxon>
        <taxon>Craniata</taxon>
        <taxon>Vertebrata</taxon>
        <taxon>Euteleostomi</taxon>
        <taxon>Actinopterygii</taxon>
        <taxon>Neopterygii</taxon>
        <taxon>Teleostei</taxon>
        <taxon>Neoteleostei</taxon>
        <taxon>Acanthomorphata</taxon>
        <taxon>Eupercaria</taxon>
        <taxon>Perciformes</taxon>
        <taxon>Cottioidei</taxon>
        <taxon>Cottales</taxon>
        <taxon>Liparidae</taxon>
        <taxon>Liparis</taxon>
    </lineage>
</organism>
<evidence type="ECO:0000313" key="2">
    <source>
        <dbReference type="EMBL" id="TNN45163.1"/>
    </source>
</evidence>
<gene>
    <name evidence="2" type="ORF">EYF80_044639</name>
</gene>
<name>A0A4Z2FWJ5_9TELE</name>
<dbReference type="EMBL" id="SRLO01000863">
    <property type="protein sequence ID" value="TNN45163.1"/>
    <property type="molecule type" value="Genomic_DNA"/>
</dbReference>
<evidence type="ECO:0000256" key="1">
    <source>
        <dbReference type="SAM" id="MobiDB-lite"/>
    </source>
</evidence>
<reference evidence="2 3" key="1">
    <citation type="submission" date="2019-03" db="EMBL/GenBank/DDBJ databases">
        <title>First draft genome of Liparis tanakae, snailfish: a comprehensive survey of snailfish specific genes.</title>
        <authorList>
            <person name="Kim W."/>
            <person name="Song I."/>
            <person name="Jeong J.-H."/>
            <person name="Kim D."/>
            <person name="Kim S."/>
            <person name="Ryu S."/>
            <person name="Song J.Y."/>
            <person name="Lee S.K."/>
        </authorList>
    </citation>
    <scope>NUCLEOTIDE SEQUENCE [LARGE SCALE GENOMIC DNA]</scope>
    <source>
        <tissue evidence="2">Muscle</tissue>
    </source>
</reference>
<accession>A0A4Z2FWJ5</accession>
<comment type="caution">
    <text evidence="2">The sequence shown here is derived from an EMBL/GenBank/DDBJ whole genome shotgun (WGS) entry which is preliminary data.</text>
</comment>
<feature type="region of interest" description="Disordered" evidence="1">
    <location>
        <begin position="1"/>
        <end position="23"/>
    </location>
</feature>